<organism evidence="1 2">
    <name type="scientific">Vararia minispora EC-137</name>
    <dbReference type="NCBI Taxonomy" id="1314806"/>
    <lineage>
        <taxon>Eukaryota</taxon>
        <taxon>Fungi</taxon>
        <taxon>Dikarya</taxon>
        <taxon>Basidiomycota</taxon>
        <taxon>Agaricomycotina</taxon>
        <taxon>Agaricomycetes</taxon>
        <taxon>Russulales</taxon>
        <taxon>Lachnocladiaceae</taxon>
        <taxon>Vararia</taxon>
    </lineage>
</organism>
<proteinExistence type="predicted"/>
<evidence type="ECO:0000313" key="1">
    <source>
        <dbReference type="EMBL" id="KAI0026782.1"/>
    </source>
</evidence>
<accession>A0ACB8Q582</accession>
<reference evidence="1" key="1">
    <citation type="submission" date="2021-02" db="EMBL/GenBank/DDBJ databases">
        <authorList>
            <consortium name="DOE Joint Genome Institute"/>
            <person name="Ahrendt S."/>
            <person name="Looney B.P."/>
            <person name="Miyauchi S."/>
            <person name="Morin E."/>
            <person name="Drula E."/>
            <person name="Courty P.E."/>
            <person name="Chicoki N."/>
            <person name="Fauchery L."/>
            <person name="Kohler A."/>
            <person name="Kuo A."/>
            <person name="Labutti K."/>
            <person name="Pangilinan J."/>
            <person name="Lipzen A."/>
            <person name="Riley R."/>
            <person name="Andreopoulos W."/>
            <person name="He G."/>
            <person name="Johnson J."/>
            <person name="Barry K.W."/>
            <person name="Grigoriev I.V."/>
            <person name="Nagy L."/>
            <person name="Hibbett D."/>
            <person name="Henrissat B."/>
            <person name="Matheny P.B."/>
            <person name="Labbe J."/>
            <person name="Martin F."/>
        </authorList>
    </citation>
    <scope>NUCLEOTIDE SEQUENCE</scope>
    <source>
        <strain evidence="1">EC-137</strain>
    </source>
</reference>
<keyword evidence="2" id="KW-1185">Reference proteome</keyword>
<dbReference type="Proteomes" id="UP000814128">
    <property type="component" value="Unassembled WGS sequence"/>
</dbReference>
<sequence>MAPIYEVHRRGPGCIGKGRGCDSGPFRLCGPVATVLSINPWLERRRRPRYLPDPPHLTSRTITPARSERRIFFLKSLTFSLPPPERASSTTALGWSTSSTMQAERTPSPPQPRLPPQQLLYLTVDVALDKLKIILLTSLTEGIACIAGQHWHLALIVPIQKAVADLSELRLLAWPSAQALVPSHGHMKSLPTVSSLVGGVLRSRADAAWVEPRGWAGSTEDHDSLIGVGGWEPAWSQMGAHRGREIAN</sequence>
<reference evidence="1" key="2">
    <citation type="journal article" date="2022" name="New Phytol.">
        <title>Evolutionary transition to the ectomycorrhizal habit in the genomes of a hyperdiverse lineage of mushroom-forming fungi.</title>
        <authorList>
            <person name="Looney B."/>
            <person name="Miyauchi S."/>
            <person name="Morin E."/>
            <person name="Drula E."/>
            <person name="Courty P.E."/>
            <person name="Kohler A."/>
            <person name="Kuo A."/>
            <person name="LaButti K."/>
            <person name="Pangilinan J."/>
            <person name="Lipzen A."/>
            <person name="Riley R."/>
            <person name="Andreopoulos W."/>
            <person name="He G."/>
            <person name="Johnson J."/>
            <person name="Nolan M."/>
            <person name="Tritt A."/>
            <person name="Barry K.W."/>
            <person name="Grigoriev I.V."/>
            <person name="Nagy L.G."/>
            <person name="Hibbett D."/>
            <person name="Henrissat B."/>
            <person name="Matheny P.B."/>
            <person name="Labbe J."/>
            <person name="Martin F.M."/>
        </authorList>
    </citation>
    <scope>NUCLEOTIDE SEQUENCE</scope>
    <source>
        <strain evidence="1">EC-137</strain>
    </source>
</reference>
<comment type="caution">
    <text evidence="1">The sequence shown here is derived from an EMBL/GenBank/DDBJ whole genome shotgun (WGS) entry which is preliminary data.</text>
</comment>
<gene>
    <name evidence="1" type="ORF">K488DRAFT_75081</name>
</gene>
<dbReference type="EMBL" id="MU274191">
    <property type="protein sequence ID" value="KAI0026782.1"/>
    <property type="molecule type" value="Genomic_DNA"/>
</dbReference>
<evidence type="ECO:0000313" key="2">
    <source>
        <dbReference type="Proteomes" id="UP000814128"/>
    </source>
</evidence>
<protein>
    <submittedName>
        <fullName evidence="1">Uncharacterized protein</fullName>
    </submittedName>
</protein>
<name>A0ACB8Q582_9AGAM</name>